<keyword evidence="3" id="KW-1185">Reference proteome</keyword>
<reference evidence="2 3" key="1">
    <citation type="journal article" date="2024" name="Commun. Biol.">
        <title>Comparative genomic analysis of thermophilic fungi reveals convergent evolutionary adaptations and gene losses.</title>
        <authorList>
            <person name="Steindorff A.S."/>
            <person name="Aguilar-Pontes M.V."/>
            <person name="Robinson A.J."/>
            <person name="Andreopoulos B."/>
            <person name="LaButti K."/>
            <person name="Kuo A."/>
            <person name="Mondo S."/>
            <person name="Riley R."/>
            <person name="Otillar R."/>
            <person name="Haridas S."/>
            <person name="Lipzen A."/>
            <person name="Grimwood J."/>
            <person name="Schmutz J."/>
            <person name="Clum A."/>
            <person name="Reid I.D."/>
            <person name="Moisan M.C."/>
            <person name="Butler G."/>
            <person name="Nguyen T.T.M."/>
            <person name="Dewar K."/>
            <person name="Conant G."/>
            <person name="Drula E."/>
            <person name="Henrissat B."/>
            <person name="Hansel C."/>
            <person name="Singer S."/>
            <person name="Hutchinson M.I."/>
            <person name="de Vries R.P."/>
            <person name="Natvig D.O."/>
            <person name="Powell A.J."/>
            <person name="Tsang A."/>
            <person name="Grigoriev I.V."/>
        </authorList>
    </citation>
    <scope>NUCLEOTIDE SEQUENCE [LARGE SCALE GENOMIC DNA]</scope>
    <source>
        <strain evidence="2 3">ATCC 24622</strain>
    </source>
</reference>
<accession>A0ABR3XM84</accession>
<proteinExistence type="inferred from homology"/>
<gene>
    <name evidence="2" type="ORF">VTK73DRAFT_8838</name>
</gene>
<comment type="caution">
    <text evidence="2">The sequence shown here is derived from an EMBL/GenBank/DDBJ whole genome shotgun (WGS) entry which is preliminary data.</text>
</comment>
<dbReference type="Pfam" id="PF02353">
    <property type="entry name" value="CMAS"/>
    <property type="match status" value="1"/>
</dbReference>
<evidence type="ECO:0008006" key="4">
    <source>
        <dbReference type="Google" id="ProtNLM"/>
    </source>
</evidence>
<dbReference type="PANTHER" id="PTHR43832">
    <property type="match status" value="1"/>
</dbReference>
<dbReference type="PANTHER" id="PTHR43832:SF1">
    <property type="entry name" value="S-ADENOSYL-L-METHIONINE-DEPENDENT METHYLTRANSFERASES SUPERFAMILY PROTEIN"/>
    <property type="match status" value="1"/>
</dbReference>
<dbReference type="SUPFAM" id="SSF53335">
    <property type="entry name" value="S-adenosyl-L-methionine-dependent methyltransferases"/>
    <property type="match status" value="1"/>
</dbReference>
<dbReference type="InterPro" id="IPR029063">
    <property type="entry name" value="SAM-dependent_MTases_sf"/>
</dbReference>
<dbReference type="Proteomes" id="UP001586593">
    <property type="component" value="Unassembled WGS sequence"/>
</dbReference>
<comment type="similarity">
    <text evidence="1">Belongs to the CFA/CMAS family.</text>
</comment>
<protein>
    <recommendedName>
        <fullName evidence="4">Cyclopropane-fatty-acyl-phospholipid synthase</fullName>
    </recommendedName>
</protein>
<name>A0ABR3XM84_9PEZI</name>
<evidence type="ECO:0000313" key="2">
    <source>
        <dbReference type="EMBL" id="KAL1877101.1"/>
    </source>
</evidence>
<sequence>MAVRIPKHQTPSESQEHRLLDSGYLPHALIRVGIRRVVADRLASLKIQVSESSSSPLQAAYERKMAFVESLRSRPIAIETATANKQHYEVNTGVLAACLGPRMKYSCCLYPEKRSSGGRGGGGGLAEAEEAMLNCYLGRAGLEDGMEILDLGCGWGSGALYFAEVLPNAKITAFSNSRTQKDYIDAKAKEKGLKNVRVITGDVVDYEFEKASFDRVVSIELFEHMKNYELLLAKIARALKPGGKLFVHIFAHRDSPYDYEKGWMTTHFFTGGTMPSADLLLYFQKDLNIERQWWLNGRHYSRTCEDWLSNMTAKKKQIWPHLVEMYGEKNAETWYNRWQIFYMACSELFAYEDGDTWGVAHYLFEKPRSATIV</sequence>
<organism evidence="2 3">
    <name type="scientific">Phialemonium thermophilum</name>
    <dbReference type="NCBI Taxonomy" id="223376"/>
    <lineage>
        <taxon>Eukaryota</taxon>
        <taxon>Fungi</taxon>
        <taxon>Dikarya</taxon>
        <taxon>Ascomycota</taxon>
        <taxon>Pezizomycotina</taxon>
        <taxon>Sordariomycetes</taxon>
        <taxon>Sordariomycetidae</taxon>
        <taxon>Cephalothecales</taxon>
        <taxon>Cephalothecaceae</taxon>
        <taxon>Phialemonium</taxon>
    </lineage>
</organism>
<dbReference type="EMBL" id="JAZHXJ010000068">
    <property type="protein sequence ID" value="KAL1877101.1"/>
    <property type="molecule type" value="Genomic_DNA"/>
</dbReference>
<evidence type="ECO:0000256" key="1">
    <source>
        <dbReference type="ARBA" id="ARBA00010815"/>
    </source>
</evidence>
<evidence type="ECO:0000313" key="3">
    <source>
        <dbReference type="Proteomes" id="UP001586593"/>
    </source>
</evidence>
<dbReference type="CDD" id="cd02440">
    <property type="entry name" value="AdoMet_MTases"/>
    <property type="match status" value="1"/>
</dbReference>
<dbReference type="Gene3D" id="3.40.50.150">
    <property type="entry name" value="Vaccinia Virus protein VP39"/>
    <property type="match status" value="1"/>
</dbReference>